<dbReference type="OrthoDB" id="182039at2"/>
<accession>A0A542XGC3</accession>
<dbReference type="GO" id="GO:0003824">
    <property type="term" value="F:catalytic activity"/>
    <property type="evidence" value="ECO:0007669"/>
    <property type="project" value="InterPro"/>
</dbReference>
<dbReference type="Proteomes" id="UP000318336">
    <property type="component" value="Unassembled WGS sequence"/>
</dbReference>
<dbReference type="InterPro" id="IPR020556">
    <property type="entry name" value="Amidase_CS"/>
</dbReference>
<dbReference type="PANTHER" id="PTHR11895:SF7">
    <property type="entry name" value="GLUTAMYL-TRNA(GLN) AMIDOTRANSFERASE SUBUNIT A, MITOCHONDRIAL"/>
    <property type="match status" value="1"/>
</dbReference>
<gene>
    <name evidence="3" type="ORF">FB554_3061</name>
</gene>
<evidence type="ECO:0000256" key="1">
    <source>
        <dbReference type="ARBA" id="ARBA00009199"/>
    </source>
</evidence>
<dbReference type="NCBIfam" id="NF005899">
    <property type="entry name" value="PRK07869.1"/>
    <property type="match status" value="1"/>
</dbReference>
<dbReference type="InterPro" id="IPR036928">
    <property type="entry name" value="AS_sf"/>
</dbReference>
<dbReference type="SUPFAM" id="SSF75304">
    <property type="entry name" value="Amidase signature (AS) enzymes"/>
    <property type="match status" value="1"/>
</dbReference>
<evidence type="ECO:0000313" key="4">
    <source>
        <dbReference type="Proteomes" id="UP000318336"/>
    </source>
</evidence>
<dbReference type="InterPro" id="IPR000120">
    <property type="entry name" value="Amidase"/>
</dbReference>
<dbReference type="Pfam" id="PF01425">
    <property type="entry name" value="Amidase"/>
    <property type="match status" value="1"/>
</dbReference>
<name>A0A542XGC3_9MICO</name>
<dbReference type="EMBL" id="VFOK01000001">
    <property type="protein sequence ID" value="TQL34879.1"/>
    <property type="molecule type" value="Genomic_DNA"/>
</dbReference>
<comment type="caution">
    <text evidence="3">The sequence shown here is derived from an EMBL/GenBank/DDBJ whole genome shotgun (WGS) entry which is preliminary data.</text>
</comment>
<proteinExistence type="inferred from homology"/>
<organism evidence="3 4">
    <name type="scientific">Barrientosiimonas humi</name>
    <dbReference type="NCBI Taxonomy" id="999931"/>
    <lineage>
        <taxon>Bacteria</taxon>
        <taxon>Bacillati</taxon>
        <taxon>Actinomycetota</taxon>
        <taxon>Actinomycetes</taxon>
        <taxon>Micrococcales</taxon>
        <taxon>Dermacoccaceae</taxon>
        <taxon>Barrientosiimonas</taxon>
    </lineage>
</organism>
<feature type="domain" description="Amidase" evidence="2">
    <location>
        <begin position="44"/>
        <end position="463"/>
    </location>
</feature>
<evidence type="ECO:0000313" key="3">
    <source>
        <dbReference type="EMBL" id="TQL34879.1"/>
    </source>
</evidence>
<dbReference type="PANTHER" id="PTHR11895">
    <property type="entry name" value="TRANSAMIDASE"/>
    <property type="match status" value="1"/>
</dbReference>
<dbReference type="RefSeq" id="WP_142007220.1">
    <property type="nucleotide sequence ID" value="NZ_CAJTBP010000001.1"/>
</dbReference>
<sequence>MSSATSDRTTAATRVHAFTDDALADHDATALAELIRRGEVSPAEAIEAAIARSEAVEAQLTALERTDFERARARARTADPAAADLAGVPTLFKDNVPVAGLPMTVGSRATPPQLPVRKNGKVVDQLLATGLVPIGTSRMPEFGWTPTTERADGTLTRNPWHTDFSAGGSSGGSAAYVAAGVVPIAHGNDGGGSIRIPAAACGLVGLKPTRGRLRIGESSAAMPVRIVSDGVLTRTVRDVATFYAAAEQVYRPRRLPPVGRVTSPPEKRLRIGLLLDSPVAPPTDAETRSATEDLARTLESLGHHVEPYDPPIPDSFREDFIDYWSFLAMTAADGGPLMFGKGFDKSALDPMTLGLAGQGRRRVWRAPLFLSRLRASGLVYDRQLRGLDLVLSPVLTRTTPRLGELDPNGAFEAAFQKVCDYAGFTPLHNATGAPAISLPTGRTSDGRPIGVMLSAARGADALLIQTALEVEQAVPFARIQD</sequence>
<evidence type="ECO:0000259" key="2">
    <source>
        <dbReference type="Pfam" id="PF01425"/>
    </source>
</evidence>
<dbReference type="PROSITE" id="PS00571">
    <property type="entry name" value="AMIDASES"/>
    <property type="match status" value="1"/>
</dbReference>
<comment type="similarity">
    <text evidence="1">Belongs to the amidase family.</text>
</comment>
<dbReference type="AlphaFoldDB" id="A0A542XGC3"/>
<dbReference type="Gene3D" id="3.90.1300.10">
    <property type="entry name" value="Amidase signature (AS) domain"/>
    <property type="match status" value="1"/>
</dbReference>
<keyword evidence="4" id="KW-1185">Reference proteome</keyword>
<dbReference type="InterPro" id="IPR023631">
    <property type="entry name" value="Amidase_dom"/>
</dbReference>
<reference evidence="3 4" key="1">
    <citation type="submission" date="2019-06" db="EMBL/GenBank/DDBJ databases">
        <title>Sequencing the genomes of 1000 actinobacteria strains.</title>
        <authorList>
            <person name="Klenk H.-P."/>
        </authorList>
    </citation>
    <scope>NUCLEOTIDE SEQUENCE [LARGE SCALE GENOMIC DNA]</scope>
    <source>
        <strain evidence="3 4">DSM 24617</strain>
    </source>
</reference>
<protein>
    <submittedName>
        <fullName evidence="3">Amidase</fullName>
    </submittedName>
</protein>